<keyword evidence="5 13" id="KW-0067">ATP-binding</keyword>
<dbReference type="SUPFAM" id="SSF52540">
    <property type="entry name" value="P-loop containing nucleoside triphosphate hydrolases"/>
    <property type="match status" value="1"/>
</dbReference>
<dbReference type="GO" id="GO:0016887">
    <property type="term" value="F:ATP hydrolysis activity"/>
    <property type="evidence" value="ECO:0007669"/>
    <property type="project" value="InterPro"/>
</dbReference>
<keyword evidence="4" id="KW-0547">Nucleotide-binding</keyword>
<evidence type="ECO:0000256" key="8">
    <source>
        <dbReference type="ARBA" id="ARBA00039025"/>
    </source>
</evidence>
<dbReference type="OMA" id="HPKVFCM"/>
<protein>
    <recommendedName>
        <fullName evidence="9">Molybdate/tungstate import ATP-binding protein WtpC</fullName>
        <ecNumber evidence="8">7.3.2.6</ecNumber>
    </recommendedName>
</protein>
<evidence type="ECO:0000313" key="13">
    <source>
        <dbReference type="EMBL" id="AYQ54419.1"/>
    </source>
</evidence>
<dbReference type="PROSITE" id="PS50893">
    <property type="entry name" value="ABC_TRANSPORTER_2"/>
    <property type="match status" value="1"/>
</dbReference>
<evidence type="ECO:0000256" key="1">
    <source>
        <dbReference type="ARBA" id="ARBA00004202"/>
    </source>
</evidence>
<dbReference type="Pfam" id="PF08402">
    <property type="entry name" value="TOBE_2"/>
    <property type="match status" value="1"/>
</dbReference>
<dbReference type="Gene3D" id="3.40.50.300">
    <property type="entry name" value="P-loop containing nucleotide triphosphate hydrolases"/>
    <property type="match status" value="1"/>
</dbReference>
<comment type="function">
    <text evidence="11">Part of the ABC transporter complex WtpABC involved in molybdate/tungstate import. Responsible for energy coupling to the transport system.</text>
</comment>
<comment type="subunit">
    <text evidence="7">The complex is composed of two ATP-binding proteins (WtpC), two transmembrane proteins (WtpB) and a solute-binding protein (WtpA).</text>
</comment>
<evidence type="ECO:0000259" key="12">
    <source>
        <dbReference type="PROSITE" id="PS50893"/>
    </source>
</evidence>
<dbReference type="GO" id="GO:0005524">
    <property type="term" value="F:ATP binding"/>
    <property type="evidence" value="ECO:0007669"/>
    <property type="project" value="UniProtKB-KW"/>
</dbReference>
<evidence type="ECO:0000256" key="10">
    <source>
        <dbReference type="ARBA" id="ARBA00047936"/>
    </source>
</evidence>
<dbReference type="AlphaFoldDB" id="A0A3G3IF98"/>
<dbReference type="InterPro" id="IPR017871">
    <property type="entry name" value="ABC_transporter-like_CS"/>
</dbReference>
<dbReference type="InterPro" id="IPR013611">
    <property type="entry name" value="Transp-assoc_OB_typ2"/>
</dbReference>
<dbReference type="SUPFAM" id="SSF50331">
    <property type="entry name" value="MOP-like"/>
    <property type="match status" value="1"/>
</dbReference>
<dbReference type="InterPro" id="IPR008995">
    <property type="entry name" value="Mo/tungstate-bd_C_term_dom"/>
</dbReference>
<comment type="similarity">
    <text evidence="6">Belongs to the ABC transporter superfamily. Sulfate/tungstate importer (TC 3.A.1.6) family.</text>
</comment>
<dbReference type="FunFam" id="3.40.50.300:FF:000425">
    <property type="entry name" value="Probable ABC transporter, ATP-binding subunit"/>
    <property type="match status" value="1"/>
</dbReference>
<dbReference type="InterPro" id="IPR027417">
    <property type="entry name" value="P-loop_NTPase"/>
</dbReference>
<proteinExistence type="inferred from homology"/>
<evidence type="ECO:0000256" key="5">
    <source>
        <dbReference type="ARBA" id="ARBA00022840"/>
    </source>
</evidence>
<dbReference type="Proteomes" id="UP000273278">
    <property type="component" value="Chromosome"/>
</dbReference>
<dbReference type="GO" id="GO:0043190">
    <property type="term" value="C:ATP-binding cassette (ABC) transporter complex"/>
    <property type="evidence" value="ECO:0007669"/>
    <property type="project" value="InterPro"/>
</dbReference>
<dbReference type="InterPro" id="IPR050093">
    <property type="entry name" value="ABC_SmlMolc_Importer"/>
</dbReference>
<dbReference type="EC" id="7.3.2.6" evidence="8"/>
<dbReference type="PROSITE" id="PS00211">
    <property type="entry name" value="ABC_TRANSPORTER_1"/>
    <property type="match status" value="1"/>
</dbReference>
<dbReference type="PANTHER" id="PTHR42781">
    <property type="entry name" value="SPERMIDINE/PUTRESCINE IMPORT ATP-BINDING PROTEIN POTA"/>
    <property type="match status" value="1"/>
</dbReference>
<dbReference type="GO" id="GO:1901238">
    <property type="term" value="F:ABC-type tungstate transporter activity"/>
    <property type="evidence" value="ECO:0007669"/>
    <property type="project" value="UniProtKB-EC"/>
</dbReference>
<dbReference type="InterPro" id="IPR003593">
    <property type="entry name" value="AAA+_ATPase"/>
</dbReference>
<evidence type="ECO:0000256" key="7">
    <source>
        <dbReference type="ARBA" id="ARBA00038781"/>
    </source>
</evidence>
<dbReference type="SMART" id="SM00382">
    <property type="entry name" value="AAA"/>
    <property type="match status" value="1"/>
</dbReference>
<keyword evidence="3" id="KW-0500">Molybdenum</keyword>
<evidence type="ECO:0000256" key="11">
    <source>
        <dbReference type="ARBA" id="ARBA00057369"/>
    </source>
</evidence>
<dbReference type="GeneID" id="41321022"/>
<dbReference type="RefSeq" id="WP_015504128.1">
    <property type="nucleotide sequence ID" value="NZ_CAYARL010000008.1"/>
</dbReference>
<name>A0A3G3IF98_9ARCH</name>
<comment type="subcellular location">
    <subcellularLocation>
        <location evidence="1">Cell membrane</location>
        <topology evidence="1">Peripheral membrane protein</topology>
    </subcellularLocation>
</comment>
<dbReference type="InterPro" id="IPR003439">
    <property type="entry name" value="ABC_transporter-like_ATP-bd"/>
</dbReference>
<evidence type="ECO:0000313" key="14">
    <source>
        <dbReference type="Proteomes" id="UP000273278"/>
    </source>
</evidence>
<evidence type="ECO:0000256" key="9">
    <source>
        <dbReference type="ARBA" id="ARBA00041133"/>
    </source>
</evidence>
<sequence>MAKIKLEHVSMRFGDFYAVKDINLEVEEGEYITILGPSGCGKTSLIRVISGIWTPTEGRVYIDDTDVTDVPLEDRDVGYVFQNIALFPNMNNMKNVEYGPRVRAKSPKEREETAGKYLQLVNMLDRAQMFPFELSGGEQQKVAIARALSSGSKIIMLDEPLSALDARVRMELRYEIRRIVKELGITVLHVTHDQEEAMSVSDRIVLMKAGTVHDTGSPIEMYREPQSVFAAYFIGETNLLEGYVDGRTKNGWTKVRLRGGKTVKAEKTDLSNGDPVVISVRPENVYTADDGLRAKIINVVYMGTYWRVRTVAETEDYVDYNVSDNLDPPKVGETVTIVFNKSMTQVFERPKEGLTEAISLE</sequence>
<keyword evidence="2" id="KW-0813">Transport</keyword>
<reference evidence="13 14" key="1">
    <citation type="submission" date="2016-10" db="EMBL/GenBank/DDBJ databases">
        <title>Complete genome of the TMA-utilizing, human hosted archaeon Methanomethylophilus alvus Gen. nov, sp. nov., strain Mx-05, derived from a pure culture.</title>
        <authorList>
            <person name="Brugere J.-F."/>
            <person name="Ben Hania W."/>
            <person name="Chaudhary P.P."/>
            <person name="Gaci N."/>
            <person name="Borrel G."/>
            <person name="Cao Van Tuat L."/>
            <person name="Fardeau M.-L."/>
            <person name="Harris H.M.B."/>
            <person name="O'Toole P.W."/>
            <person name="Ollivier B."/>
        </authorList>
    </citation>
    <scope>NUCLEOTIDE SEQUENCE [LARGE SCALE GENOMIC DNA]</scope>
    <source>
        <strain evidence="13 14">Mx-05</strain>
    </source>
</reference>
<gene>
    <name evidence="13" type="ORF">BKD89_01095</name>
</gene>
<evidence type="ECO:0000256" key="4">
    <source>
        <dbReference type="ARBA" id="ARBA00022741"/>
    </source>
</evidence>
<dbReference type="EMBL" id="CP017686">
    <property type="protein sequence ID" value="AYQ54419.1"/>
    <property type="molecule type" value="Genomic_DNA"/>
</dbReference>
<evidence type="ECO:0000256" key="3">
    <source>
        <dbReference type="ARBA" id="ARBA00022505"/>
    </source>
</evidence>
<evidence type="ECO:0000256" key="6">
    <source>
        <dbReference type="ARBA" id="ARBA00038307"/>
    </source>
</evidence>
<evidence type="ECO:0000256" key="2">
    <source>
        <dbReference type="ARBA" id="ARBA00022448"/>
    </source>
</evidence>
<comment type="catalytic activity">
    <reaction evidence="10">
        <text>tungstate(in) + ATP + H2O = tungstate(out) + ADP + phosphate + H(+)</text>
        <dbReference type="Rhea" id="RHEA:35027"/>
        <dbReference type="ChEBI" id="CHEBI:15377"/>
        <dbReference type="ChEBI" id="CHEBI:15378"/>
        <dbReference type="ChEBI" id="CHEBI:30616"/>
        <dbReference type="ChEBI" id="CHEBI:43474"/>
        <dbReference type="ChEBI" id="CHEBI:46502"/>
        <dbReference type="ChEBI" id="CHEBI:456216"/>
        <dbReference type="EC" id="7.3.2.6"/>
    </reaction>
</comment>
<feature type="domain" description="ABC transporter" evidence="12">
    <location>
        <begin position="4"/>
        <end position="234"/>
    </location>
</feature>
<dbReference type="Gene3D" id="2.40.50.100">
    <property type="match status" value="1"/>
</dbReference>
<dbReference type="Pfam" id="PF00005">
    <property type="entry name" value="ABC_tran"/>
    <property type="match status" value="1"/>
</dbReference>
<organism evidence="13 14">
    <name type="scientific">Methanomethylophilus alvi</name>
    <dbReference type="NCBI Taxonomy" id="1291540"/>
    <lineage>
        <taxon>Archaea</taxon>
        <taxon>Methanobacteriati</taxon>
        <taxon>Thermoplasmatota</taxon>
        <taxon>Thermoplasmata</taxon>
        <taxon>Methanomassiliicoccales</taxon>
        <taxon>Methanomethylophilaceae</taxon>
        <taxon>Methanomethylophilus</taxon>
    </lineage>
</organism>
<dbReference type="PANTHER" id="PTHR42781:SF4">
    <property type="entry name" value="SPERMIDINE_PUTRESCINE IMPORT ATP-BINDING PROTEIN POTA"/>
    <property type="match status" value="1"/>
</dbReference>
<accession>A0A3G3IF98</accession>